<keyword evidence="1" id="KW-0418">Kinase</keyword>
<dbReference type="PROSITE" id="PS50287">
    <property type="entry name" value="SRCR_2"/>
    <property type="match status" value="1"/>
</dbReference>
<keyword evidence="6" id="KW-0732">Signal</keyword>
<dbReference type="GO" id="GO:0005524">
    <property type="term" value="F:ATP binding"/>
    <property type="evidence" value="ECO:0007669"/>
    <property type="project" value="UniProtKB-UniRule"/>
</dbReference>
<dbReference type="InterPro" id="IPR001245">
    <property type="entry name" value="Ser-Thr/Tyr_kinase_cat_dom"/>
</dbReference>
<evidence type="ECO:0000313" key="10">
    <source>
        <dbReference type="Proteomes" id="UP001165122"/>
    </source>
</evidence>
<gene>
    <name evidence="9" type="ORF">TrLO_g9597</name>
</gene>
<dbReference type="EMBL" id="BRXW01000015">
    <property type="protein sequence ID" value="GMH99780.1"/>
    <property type="molecule type" value="Genomic_DNA"/>
</dbReference>
<sequence>MPPHTASRLPLPPFLALFIFFLLSFLPPPILASDCSHLQTLTTESGCVCKLGTQPTLAIPTGNLDPGTTIRLATGASTLTSPTFDSNGIVSGRLEVKTTASLSANAAMWGTVSAFYSSDYETIPMTVPAAIVACRQLADELNLHSDLTFSEPLQFDSVTPGYIEPIINELACFGTEAAITYSGTEPDKTPDCTYTHVEDLHTNNNFDVGVQCRFLKIDESSSAACEACPPGKSSGTSLNNKQCTDCPSEHYNPSYGATSCTKCESDGLRPVYGPEGSTSSDFCFSALDLFADIYSLEDNKLGNNYAEGGSYWWQLSHDYGTGSSTAESLTFLSEDTLLVLTDDGTVYEQSSPPNQAEFDTENEIVGTFASISNSQSLTSILYLEHLDLVAVGAAPGILLFATADGLNGGNLSEDSSVGLIELESPRRFSVGESEGELLILSDAASANKVTRMCIPGTSCSSDRETILVNDPSNKYDFFDVAMLKEENLFLVTTKTVADGIFSVKSCPLTAIELDIDTGCSQFENTRPTSMENPFYYSEMQTYFYEIDDDYMVSYYGDTYSYDESVRTDWQPLYLEVDISKKTVGILGTNAYYILDFNGNFITSTSPMNNPMDFTYRPSEAFSISKIQAHASSSNAGSVIQVPLALNDHRNISLSDEFDFQDLASRITVRAEGYIQTIAEGLSVKIEIDGDVEQTETTSLAANLGINFAGVWLVHISGEKYGKQVEFMNSPFNLTVQPDVTDATKTKVQNFQSEIVAGATLEGSFKLYDAYQNPTNWDEDILIASVGTFSKSNGVWDYSNSNLTVAGSYSLEAKLVNQGSEQPDSQVEGSPFIYTVKAGTPDASKTENTVTDMNSIIFSSGSTYKDALGLSVTPRDQFNNLVTDAVGYQAHTRVISGGIAFAEATIVDLNADDQYKFEMPVPEKSERMVEVGILYNDEFIEGSPKVITFKPDKEVNLQAILGGVGGVAVIIAYAVWWYSKRRERLKIRRLNSSFNVRASMLEMEVHNLHESLRKKKHSEREIEVMKQAMDNQGKERSDELRQVLIPSSEVKVTSLLGQGAFGTVNLGVYKHQDVAIKQLISIDEESIHRFRFECFLCKELRHPNVVKLVGVCWDDLMLGCVLEYIDGGSLEGRLKEDWTQPTSERMTWKGVLLSLAKDAASGVRYLHNSRYYDEQEQVWKDCIIHRDLKPDNMLVTKDNVLKLTDFGEARAADLSMTMTCVGTPIYVSPEVMRNERYDAKADTYSFGVVLVAMMRPSKTIVDFFFDSLQKKMKKKNRMGIGVGLLNRYLERGWRPPIPVEFYPKLASLINRCWAKDPAERPDFNEIYEQLGGPISFEVSTHPEPIFGSGIVIVEDDENYDSGEDEDHHGTARLSNGSVKLLMGNSITREYAIETAHLSDMLQSERDKVETLTAELTKLKKQLGRGFLPLDAFKSRLFDHHLTLTNVRESYPRRLGTG</sequence>
<comment type="caution">
    <text evidence="9">The sequence shown here is derived from an EMBL/GenBank/DDBJ whole genome shotgun (WGS) entry which is preliminary data.</text>
</comment>
<dbReference type="Gene3D" id="3.30.200.20">
    <property type="entry name" value="Phosphorylase Kinase, domain 1"/>
    <property type="match status" value="1"/>
</dbReference>
<feature type="domain" description="Protein kinase" evidence="7">
    <location>
        <begin position="1049"/>
        <end position="1345"/>
    </location>
</feature>
<keyword evidence="5" id="KW-0472">Membrane</keyword>
<dbReference type="InterPro" id="IPR008271">
    <property type="entry name" value="Ser/Thr_kinase_AS"/>
</dbReference>
<dbReference type="Pfam" id="PF07714">
    <property type="entry name" value="PK_Tyr_Ser-Thr"/>
    <property type="match status" value="1"/>
</dbReference>
<evidence type="ECO:0000256" key="1">
    <source>
        <dbReference type="ARBA" id="ARBA00022527"/>
    </source>
</evidence>
<feature type="chain" id="PRO_5040720260" description="Protein kinase domain-containing protein" evidence="6">
    <location>
        <begin position="33"/>
        <end position="1456"/>
    </location>
</feature>
<dbReference type="GO" id="GO:0004674">
    <property type="term" value="F:protein serine/threonine kinase activity"/>
    <property type="evidence" value="ECO:0007669"/>
    <property type="project" value="TreeGrafter"/>
</dbReference>
<keyword evidence="1" id="KW-0808">Transferase</keyword>
<evidence type="ECO:0000256" key="5">
    <source>
        <dbReference type="SAM" id="Phobius"/>
    </source>
</evidence>
<dbReference type="InterPro" id="IPR001190">
    <property type="entry name" value="SRCR"/>
</dbReference>
<dbReference type="InterPro" id="IPR051681">
    <property type="entry name" value="Ser/Thr_Kinases-Pseudokinases"/>
</dbReference>
<evidence type="ECO:0000259" key="7">
    <source>
        <dbReference type="PROSITE" id="PS50011"/>
    </source>
</evidence>
<evidence type="ECO:0000256" key="3">
    <source>
        <dbReference type="ARBA" id="ARBA00022840"/>
    </source>
</evidence>
<keyword evidence="5" id="KW-1133">Transmembrane helix</keyword>
<dbReference type="Gene3D" id="1.10.510.10">
    <property type="entry name" value="Transferase(Phosphotransferase) domain 1"/>
    <property type="match status" value="1"/>
</dbReference>
<proteinExistence type="predicted"/>
<evidence type="ECO:0008006" key="11">
    <source>
        <dbReference type="Google" id="ProtNLM"/>
    </source>
</evidence>
<dbReference type="PROSITE" id="PS50011">
    <property type="entry name" value="PROTEIN_KINASE_DOM"/>
    <property type="match status" value="1"/>
</dbReference>
<dbReference type="InterPro" id="IPR017441">
    <property type="entry name" value="Protein_kinase_ATP_BS"/>
</dbReference>
<dbReference type="Proteomes" id="UP001165122">
    <property type="component" value="Unassembled WGS sequence"/>
</dbReference>
<reference evidence="10" key="1">
    <citation type="journal article" date="2023" name="Commun. Biol.">
        <title>Genome analysis of Parmales, the sister group of diatoms, reveals the evolutionary specialization of diatoms from phago-mixotrophs to photoautotrophs.</title>
        <authorList>
            <person name="Ban H."/>
            <person name="Sato S."/>
            <person name="Yoshikawa S."/>
            <person name="Yamada K."/>
            <person name="Nakamura Y."/>
            <person name="Ichinomiya M."/>
            <person name="Sato N."/>
            <person name="Blanc-Mathieu R."/>
            <person name="Endo H."/>
            <person name="Kuwata A."/>
            <person name="Ogata H."/>
        </authorList>
    </citation>
    <scope>NUCLEOTIDE SEQUENCE [LARGE SCALE GENOMIC DNA]</scope>
    <source>
        <strain evidence="10">NIES 3700</strain>
    </source>
</reference>
<dbReference type="PANTHER" id="PTHR44329">
    <property type="entry name" value="SERINE/THREONINE-PROTEIN KINASE TNNI3K-RELATED"/>
    <property type="match status" value="1"/>
</dbReference>
<keyword evidence="3 4" id="KW-0067">ATP-binding</keyword>
<feature type="signal peptide" evidence="6">
    <location>
        <begin position="1"/>
        <end position="32"/>
    </location>
</feature>
<dbReference type="SMART" id="SM00220">
    <property type="entry name" value="S_TKc"/>
    <property type="match status" value="1"/>
</dbReference>
<organism evidence="9 10">
    <name type="scientific">Triparma laevis f. longispina</name>
    <dbReference type="NCBI Taxonomy" id="1714387"/>
    <lineage>
        <taxon>Eukaryota</taxon>
        <taxon>Sar</taxon>
        <taxon>Stramenopiles</taxon>
        <taxon>Ochrophyta</taxon>
        <taxon>Bolidophyceae</taxon>
        <taxon>Parmales</taxon>
        <taxon>Triparmaceae</taxon>
        <taxon>Triparma</taxon>
    </lineage>
</organism>
<keyword evidence="5" id="KW-0812">Transmembrane</keyword>
<keyword evidence="10" id="KW-1185">Reference proteome</keyword>
<evidence type="ECO:0000256" key="6">
    <source>
        <dbReference type="SAM" id="SignalP"/>
    </source>
</evidence>
<dbReference type="PROSITE" id="PS00107">
    <property type="entry name" value="PROTEIN_KINASE_ATP"/>
    <property type="match status" value="1"/>
</dbReference>
<feature type="transmembrane region" description="Helical" evidence="5">
    <location>
        <begin position="958"/>
        <end position="978"/>
    </location>
</feature>
<evidence type="ECO:0000259" key="8">
    <source>
        <dbReference type="PROSITE" id="PS50287"/>
    </source>
</evidence>
<evidence type="ECO:0000313" key="9">
    <source>
        <dbReference type="EMBL" id="GMH99780.1"/>
    </source>
</evidence>
<dbReference type="InterPro" id="IPR000719">
    <property type="entry name" value="Prot_kinase_dom"/>
</dbReference>
<dbReference type="CDD" id="cd00185">
    <property type="entry name" value="TNFRSF"/>
    <property type="match status" value="1"/>
</dbReference>
<feature type="domain" description="SRCR" evidence="8">
    <location>
        <begin position="70"/>
        <end position="213"/>
    </location>
</feature>
<dbReference type="GO" id="GO:0016020">
    <property type="term" value="C:membrane"/>
    <property type="evidence" value="ECO:0007669"/>
    <property type="project" value="InterPro"/>
</dbReference>
<accession>A0A9W7C504</accession>
<dbReference type="SUPFAM" id="SSF56112">
    <property type="entry name" value="Protein kinase-like (PK-like)"/>
    <property type="match status" value="1"/>
</dbReference>
<dbReference type="InterPro" id="IPR011009">
    <property type="entry name" value="Kinase-like_dom_sf"/>
</dbReference>
<keyword evidence="2 4" id="KW-0547">Nucleotide-binding</keyword>
<evidence type="ECO:0000256" key="2">
    <source>
        <dbReference type="ARBA" id="ARBA00022741"/>
    </source>
</evidence>
<evidence type="ECO:0000256" key="4">
    <source>
        <dbReference type="PROSITE-ProRule" id="PRU10141"/>
    </source>
</evidence>
<keyword evidence="1" id="KW-0723">Serine/threonine-protein kinase</keyword>
<dbReference type="OrthoDB" id="166708at2759"/>
<dbReference type="PROSITE" id="PS00108">
    <property type="entry name" value="PROTEIN_KINASE_ST"/>
    <property type="match status" value="1"/>
</dbReference>
<protein>
    <recommendedName>
        <fullName evidence="11">Protein kinase domain-containing protein</fullName>
    </recommendedName>
</protein>
<name>A0A9W7C504_9STRA</name>
<feature type="binding site" evidence="4">
    <location>
        <position position="1076"/>
    </location>
    <ligand>
        <name>ATP</name>
        <dbReference type="ChEBI" id="CHEBI:30616"/>
    </ligand>
</feature>